<feature type="compositionally biased region" description="Low complexity" evidence="1">
    <location>
        <begin position="158"/>
        <end position="169"/>
    </location>
</feature>
<dbReference type="RefSeq" id="WP_159397930.1">
    <property type="nucleotide sequence ID" value="NZ_CP012673.1"/>
</dbReference>
<feature type="region of interest" description="Disordered" evidence="1">
    <location>
        <begin position="102"/>
        <end position="169"/>
    </location>
</feature>
<dbReference type="EMBL" id="CP012673">
    <property type="protein sequence ID" value="AUX47835.1"/>
    <property type="molecule type" value="Genomic_DNA"/>
</dbReference>
<dbReference type="Proteomes" id="UP000238348">
    <property type="component" value="Chromosome"/>
</dbReference>
<sequence>MRKRGAAHLPWDEDQEASLERLPLAELLFGVRGEVLDELRELVLGASHLEGEARHVEVIGGMSLRSKREVFGLVRRIQGMDLESKRLLLSLGRGVVELLSAELGEEDDEGPRAERAPGPVSPPVAQDEREGESADVEAPPCAGCQGEGPDRAPLGDEPAASRGAAGRPA</sequence>
<proteinExistence type="predicted"/>
<organism evidence="2 3">
    <name type="scientific">Sorangium cellulosum</name>
    <name type="common">Polyangium cellulosum</name>
    <dbReference type="NCBI Taxonomy" id="56"/>
    <lineage>
        <taxon>Bacteria</taxon>
        <taxon>Pseudomonadati</taxon>
        <taxon>Myxococcota</taxon>
        <taxon>Polyangia</taxon>
        <taxon>Polyangiales</taxon>
        <taxon>Polyangiaceae</taxon>
        <taxon>Sorangium</taxon>
    </lineage>
</organism>
<name>A0A2L0F8C9_SORCE</name>
<gene>
    <name evidence="2" type="ORF">SOCE26_093600</name>
</gene>
<protein>
    <submittedName>
        <fullName evidence="2">Uncharacterized protein</fullName>
    </submittedName>
</protein>
<reference evidence="2 3" key="1">
    <citation type="submission" date="2015-09" db="EMBL/GenBank/DDBJ databases">
        <title>Sorangium comparison.</title>
        <authorList>
            <person name="Zaburannyi N."/>
            <person name="Bunk B."/>
            <person name="Overmann J."/>
            <person name="Mueller R."/>
        </authorList>
    </citation>
    <scope>NUCLEOTIDE SEQUENCE [LARGE SCALE GENOMIC DNA]</scope>
    <source>
        <strain evidence="2 3">So ce26</strain>
    </source>
</reference>
<evidence type="ECO:0000313" key="2">
    <source>
        <dbReference type="EMBL" id="AUX47835.1"/>
    </source>
</evidence>
<evidence type="ECO:0000313" key="3">
    <source>
        <dbReference type="Proteomes" id="UP000238348"/>
    </source>
</evidence>
<accession>A0A2L0F8C9</accession>
<dbReference type="AlphaFoldDB" id="A0A2L0F8C9"/>
<evidence type="ECO:0000256" key="1">
    <source>
        <dbReference type="SAM" id="MobiDB-lite"/>
    </source>
</evidence>